<dbReference type="GO" id="GO:0005524">
    <property type="term" value="F:ATP binding"/>
    <property type="evidence" value="ECO:0007669"/>
    <property type="project" value="UniProtKB-UniRule"/>
</dbReference>
<dbReference type="Pfam" id="PF12773">
    <property type="entry name" value="DZR"/>
    <property type="match status" value="1"/>
</dbReference>
<dbReference type="PANTHER" id="PTHR11070">
    <property type="entry name" value="UVRD / RECB / PCRA DNA HELICASE FAMILY MEMBER"/>
    <property type="match status" value="1"/>
</dbReference>
<feature type="domain" description="UvrD-like helicase ATP-binding" evidence="13">
    <location>
        <begin position="323"/>
        <end position="608"/>
    </location>
</feature>
<evidence type="ECO:0000259" key="13">
    <source>
        <dbReference type="PROSITE" id="PS51198"/>
    </source>
</evidence>
<reference evidence="15" key="1">
    <citation type="submission" date="2021-02" db="EMBL/GenBank/DDBJ databases">
        <title>Genome-Resolved Metagenomics of a Microbial Community Performing Photosynthetic Biological Nutrient Removal.</title>
        <authorList>
            <person name="Mcdaniel E.A."/>
        </authorList>
    </citation>
    <scope>NUCLEOTIDE SEQUENCE</scope>
    <source>
        <strain evidence="15">UWPOB_OBS1</strain>
    </source>
</reference>
<evidence type="ECO:0000256" key="5">
    <source>
        <dbReference type="ARBA" id="ARBA00022840"/>
    </source>
</evidence>
<evidence type="ECO:0000256" key="12">
    <source>
        <dbReference type="SAM" id="MobiDB-lite"/>
    </source>
</evidence>
<dbReference type="Gene3D" id="1.10.486.10">
    <property type="entry name" value="PCRA, domain 4"/>
    <property type="match status" value="1"/>
</dbReference>
<dbReference type="InterPro" id="IPR027417">
    <property type="entry name" value="P-loop_NTPase"/>
</dbReference>
<feature type="domain" description="UvrD-like helicase C-terminal" evidence="14">
    <location>
        <begin position="609"/>
        <end position="880"/>
    </location>
</feature>
<comment type="similarity">
    <text evidence="1">Belongs to the helicase family. UvrD subfamily.</text>
</comment>
<keyword evidence="4 11" id="KW-0347">Helicase</keyword>
<evidence type="ECO:0000256" key="1">
    <source>
        <dbReference type="ARBA" id="ARBA00009922"/>
    </source>
</evidence>
<dbReference type="GO" id="GO:0000725">
    <property type="term" value="P:recombinational repair"/>
    <property type="evidence" value="ECO:0007669"/>
    <property type="project" value="TreeGrafter"/>
</dbReference>
<dbReference type="Pfam" id="PF18741">
    <property type="entry name" value="MTES_1575"/>
    <property type="match status" value="1"/>
</dbReference>
<evidence type="ECO:0000256" key="11">
    <source>
        <dbReference type="PROSITE-ProRule" id="PRU00560"/>
    </source>
</evidence>
<evidence type="ECO:0000256" key="8">
    <source>
        <dbReference type="ARBA" id="ARBA00034617"/>
    </source>
</evidence>
<dbReference type="InterPro" id="IPR000212">
    <property type="entry name" value="DNA_helicase_UvrD/REP"/>
</dbReference>
<dbReference type="InterPro" id="IPR014017">
    <property type="entry name" value="DNA_helicase_UvrD-like_C"/>
</dbReference>
<feature type="region of interest" description="Disordered" evidence="12">
    <location>
        <begin position="966"/>
        <end position="1039"/>
    </location>
</feature>
<dbReference type="Pfam" id="PF13361">
    <property type="entry name" value="UvrD_C"/>
    <property type="match status" value="1"/>
</dbReference>
<dbReference type="GO" id="GO:0016787">
    <property type="term" value="F:hydrolase activity"/>
    <property type="evidence" value="ECO:0007669"/>
    <property type="project" value="UniProtKB-UniRule"/>
</dbReference>
<evidence type="ECO:0000256" key="6">
    <source>
        <dbReference type="ARBA" id="ARBA00023125"/>
    </source>
</evidence>
<dbReference type="PROSITE" id="PS51198">
    <property type="entry name" value="UVRD_HELICASE_ATP_BIND"/>
    <property type="match status" value="1"/>
</dbReference>
<dbReference type="EC" id="5.6.2.4" evidence="9"/>
<proteinExistence type="inferred from homology"/>
<name>A0A8J7TML7_9BACT</name>
<comment type="catalytic activity">
    <reaction evidence="10">
        <text>ATP + H2O = ADP + phosphate + H(+)</text>
        <dbReference type="Rhea" id="RHEA:13065"/>
        <dbReference type="ChEBI" id="CHEBI:15377"/>
        <dbReference type="ChEBI" id="CHEBI:15378"/>
        <dbReference type="ChEBI" id="CHEBI:30616"/>
        <dbReference type="ChEBI" id="CHEBI:43474"/>
        <dbReference type="ChEBI" id="CHEBI:456216"/>
        <dbReference type="EC" id="5.6.2.4"/>
    </reaction>
</comment>
<dbReference type="GO" id="GO:0003677">
    <property type="term" value="F:DNA binding"/>
    <property type="evidence" value="ECO:0007669"/>
    <property type="project" value="UniProtKB-KW"/>
</dbReference>
<keyword evidence="3 11" id="KW-0378">Hydrolase</keyword>
<dbReference type="Proteomes" id="UP000664277">
    <property type="component" value="Unassembled WGS sequence"/>
</dbReference>
<protein>
    <recommendedName>
        <fullName evidence="9">DNA 3'-5' helicase</fullName>
        <ecNumber evidence="9">5.6.2.4</ecNumber>
    </recommendedName>
</protein>
<feature type="compositionally biased region" description="Basic and acidic residues" evidence="12">
    <location>
        <begin position="1303"/>
        <end position="1337"/>
    </location>
</feature>
<evidence type="ECO:0000259" key="14">
    <source>
        <dbReference type="PROSITE" id="PS51217"/>
    </source>
</evidence>
<dbReference type="GO" id="GO:0043138">
    <property type="term" value="F:3'-5' DNA helicase activity"/>
    <property type="evidence" value="ECO:0007669"/>
    <property type="project" value="UniProtKB-EC"/>
</dbReference>
<comment type="catalytic activity">
    <reaction evidence="8">
        <text>Couples ATP hydrolysis with the unwinding of duplex DNA by translocating in the 3'-5' direction.</text>
        <dbReference type="EC" id="5.6.2.4"/>
    </reaction>
</comment>
<dbReference type="Gene3D" id="1.10.10.160">
    <property type="match status" value="1"/>
</dbReference>
<feature type="compositionally biased region" description="Basic and acidic residues" evidence="12">
    <location>
        <begin position="1346"/>
        <end position="1355"/>
    </location>
</feature>
<evidence type="ECO:0000256" key="4">
    <source>
        <dbReference type="ARBA" id="ARBA00022806"/>
    </source>
</evidence>
<keyword evidence="2 11" id="KW-0547">Nucleotide-binding</keyword>
<dbReference type="Gene3D" id="3.40.960.10">
    <property type="entry name" value="VSR Endonuclease"/>
    <property type="match status" value="1"/>
</dbReference>
<feature type="region of interest" description="Disordered" evidence="12">
    <location>
        <begin position="1"/>
        <end position="21"/>
    </location>
</feature>
<gene>
    <name evidence="15" type="ORF">J0M35_18185</name>
</gene>
<comment type="caution">
    <text evidence="15">The sequence shown here is derived from an EMBL/GenBank/DDBJ whole genome shotgun (WGS) entry which is preliminary data.</text>
</comment>
<feature type="compositionally biased region" description="Polar residues" evidence="12">
    <location>
        <begin position="1"/>
        <end position="12"/>
    </location>
</feature>
<organism evidence="15 16">
    <name type="scientific">Candidatus Obscuribacter phosphatis</name>
    <dbReference type="NCBI Taxonomy" id="1906157"/>
    <lineage>
        <taxon>Bacteria</taxon>
        <taxon>Bacillati</taxon>
        <taxon>Candidatus Melainabacteria</taxon>
        <taxon>Candidatus Obscuribacterales</taxon>
        <taxon>Candidatus Obscuribacteraceae</taxon>
        <taxon>Candidatus Obscuribacter</taxon>
    </lineage>
</organism>
<dbReference type="InterPro" id="IPR025874">
    <property type="entry name" value="DZR"/>
</dbReference>
<evidence type="ECO:0000256" key="7">
    <source>
        <dbReference type="ARBA" id="ARBA00023235"/>
    </source>
</evidence>
<evidence type="ECO:0000256" key="9">
    <source>
        <dbReference type="ARBA" id="ARBA00034808"/>
    </source>
</evidence>
<dbReference type="InterPro" id="IPR013986">
    <property type="entry name" value="DExx_box_DNA_helicase_dom_sf"/>
</dbReference>
<keyword evidence="7" id="KW-0413">Isomerase</keyword>
<dbReference type="SUPFAM" id="SSF52540">
    <property type="entry name" value="P-loop containing nucleoside triphosphate hydrolases"/>
    <property type="match status" value="1"/>
</dbReference>
<evidence type="ECO:0000256" key="3">
    <source>
        <dbReference type="ARBA" id="ARBA00022801"/>
    </source>
</evidence>
<feature type="region of interest" description="Disordered" evidence="12">
    <location>
        <begin position="1287"/>
        <end position="1355"/>
    </location>
</feature>
<dbReference type="CDD" id="cd17932">
    <property type="entry name" value="DEXQc_UvrD"/>
    <property type="match status" value="1"/>
</dbReference>
<dbReference type="Pfam" id="PF00580">
    <property type="entry name" value="UvrD-helicase"/>
    <property type="match status" value="1"/>
</dbReference>
<keyword evidence="5 11" id="KW-0067">ATP-binding</keyword>
<dbReference type="Gene3D" id="3.40.50.300">
    <property type="entry name" value="P-loop containing nucleotide triphosphate hydrolases"/>
    <property type="match status" value="2"/>
</dbReference>
<dbReference type="PROSITE" id="PS51217">
    <property type="entry name" value="UVRD_HELICASE_CTER"/>
    <property type="match status" value="1"/>
</dbReference>
<dbReference type="PANTHER" id="PTHR11070:SF2">
    <property type="entry name" value="ATP-DEPENDENT DNA HELICASE SRS2"/>
    <property type="match status" value="1"/>
</dbReference>
<evidence type="ECO:0000256" key="10">
    <source>
        <dbReference type="ARBA" id="ARBA00048988"/>
    </source>
</evidence>
<evidence type="ECO:0000256" key="2">
    <source>
        <dbReference type="ARBA" id="ARBA00022741"/>
    </source>
</evidence>
<feature type="binding site" evidence="11">
    <location>
        <begin position="344"/>
        <end position="351"/>
    </location>
    <ligand>
        <name>ATP</name>
        <dbReference type="ChEBI" id="CHEBI:30616"/>
    </ligand>
</feature>
<accession>A0A8J7TML7</accession>
<dbReference type="InterPro" id="IPR049468">
    <property type="entry name" value="Restrct_endonuc-II-like_dom"/>
</dbReference>
<dbReference type="InterPro" id="IPR014016">
    <property type="entry name" value="UvrD-like_ATP-bd"/>
</dbReference>
<keyword evidence="6" id="KW-0238">DNA-binding</keyword>
<evidence type="ECO:0000313" key="15">
    <source>
        <dbReference type="EMBL" id="MBN8662305.1"/>
    </source>
</evidence>
<evidence type="ECO:0000313" key="16">
    <source>
        <dbReference type="Proteomes" id="UP000664277"/>
    </source>
</evidence>
<feature type="compositionally biased region" description="Low complexity" evidence="12">
    <location>
        <begin position="1287"/>
        <end position="1302"/>
    </location>
</feature>
<sequence>MSNIVRSDQSPNRMPPQPGESRDAVHWFVDSLGLYQGSARGLFLSDYSEDQEALIESAVINFKSRGVKSLVIAGEMLYKQADYLYQHAAAQTTFGRPLLSQLELDMIDADVLIVTDLVAPETPQQLWYFYHHLLYPRAMAQKPLILTTPLSLDEFLSYGAACDDLEYAGRRVTWEKVAWLMDGMLIDLHHFRMLKGENLPPMLKAEYFLYKALVSRGLVVTPQYVLGDYMLDFAMVERGNKLAVECDLLASLDNPNARSSEAKRTLVLLSDGWKLLRFTVVDLLANLMDCVDAVADVWVTGRKKSPSGRLVSGQASSHLVDLPVEDDIERRAITYGAGPIAITGGAGTGKSTCVARRVAHLLSQGVNPERILVISHSTESARSLRAELENLIDKPSLQRLHFHSWNELGLKLLKENTSAIKRKPPLKVEGNPQRVIQRLLTKYKRDLDQMTLEMAEELEEFTLASLISLYKANLITPKHVKDRAKNSVDELVARVYQGYEEQLQKSNKIDRDDMVTMAAQLLADNADIRARYQYQFEFVLVDEYQDANAAADLLLRMLALPQDNLFISGDEDQSIYESKGSLPKLIAEVSLRLPNARCFVLENNWRSHPDIVELANRLLTGMSRRRIRKEMVPGWEMSGDRAVVGPQLAETEAAEAEWVAAEIESLLAGGRNPQDIAILYRYNRYASLVEEALFRRGIKCLTTNPDSTMVPDEVADIMAFLRLVMDPDGPKARESFERVCQLRTKEVDPRLFNTIASFAEANNLSFLKAVEIYSEAVADQSCQDLEQLVRIIRTMNHENLPPAETIALLKRTQRLSEYYKAVKVPPGVNYEPMRKLTQLEEEARKFKTVGDFVRSQTSPKVAEGQAEPLVFILSLHESKGKEFPIVFLTGMAEGLFPSETASDPEEERRLCYLGMTRAKDMLYVSYPGKFNDVVLAPSRFLLETMQDATPRPVSVAAAPSPTTLAKPAVSTASAPAQSAQQEAALRAQQEAAQRAQQEAAQRAQQEAAQRAQQEAAQRAQQEAAQRAQQEAAQRAQQEAAQRAQQEAALKAQQEAALRAQQEAALRAQQEAALRAQQEAALRAQQEAALRAQQEAALRAQQEAALRAQQEAALRAQQEAALRAQQEAALRAQQEAALRVQQEAAQREAALRAQQEAELRAQQEAALRAQQEAALRAQQEAALRAQQEAALRAQQEAELRAQQEALKMQEASVRAQQEAALRAQQEAALRAQQEAALRAQQEAAMRAQQEAALRAQQEAAMRAQQEAAMRAQQEAALRAQQEAALRAQQEAASKAQQEAALNEEAAKEEAARKAKMEELQRAQQEEEQRLREQSESGKKGKKGKKAQAREEEKVNASDVRDVAIGLPPQSTPQAESAFSMPPAAQADASEDAFWQSVNSFSGGEIKPGGKAGVPPGVTAPIPQPDIPVYRPVSEPQVAQTRPAQELCPGCAEPLDPGSRFCGECGFRLETKIISCHLCGAPQEGDAKFCGECGSKLHDNKAAPAAPDAGSPLSTYEGYLSGQKPSQAGWVTRLKKIVE</sequence>
<dbReference type="EMBL" id="JAFLCK010000035">
    <property type="protein sequence ID" value="MBN8662305.1"/>
    <property type="molecule type" value="Genomic_DNA"/>
</dbReference>